<dbReference type="GO" id="GO:0016567">
    <property type="term" value="P:protein ubiquitination"/>
    <property type="evidence" value="ECO:0007669"/>
    <property type="project" value="UniProtKB-UniPathway"/>
</dbReference>
<dbReference type="Pfam" id="PF00097">
    <property type="entry name" value="zf-C3HC4"/>
    <property type="match status" value="1"/>
</dbReference>
<dbReference type="InterPro" id="IPR048962">
    <property type="entry name" value="ARIH1-like_UBL"/>
</dbReference>
<dbReference type="GO" id="GO:0061630">
    <property type="term" value="F:ubiquitin protein ligase activity"/>
    <property type="evidence" value="ECO:0000318"/>
    <property type="project" value="GO_Central"/>
</dbReference>
<feature type="region of interest" description="Disordered" evidence="14">
    <location>
        <begin position="476"/>
        <end position="497"/>
    </location>
</feature>
<evidence type="ECO:0000313" key="17">
    <source>
        <dbReference type="EMBL" id="EYU38084.1"/>
    </source>
</evidence>
<dbReference type="InterPro" id="IPR044066">
    <property type="entry name" value="TRIAD_supradom"/>
</dbReference>
<evidence type="ECO:0000313" key="18">
    <source>
        <dbReference type="Proteomes" id="UP000030748"/>
    </source>
</evidence>
<comment type="pathway">
    <text evidence="4">Protein modification; protein ubiquitination.</text>
</comment>
<dbReference type="InterPro" id="IPR002867">
    <property type="entry name" value="IBR_dom"/>
</dbReference>
<dbReference type="Pfam" id="PF01485">
    <property type="entry name" value="IBR"/>
    <property type="match status" value="1"/>
</dbReference>
<organism evidence="17 18">
    <name type="scientific">Erythranthe guttata</name>
    <name type="common">Yellow monkey flower</name>
    <name type="synonym">Mimulus guttatus</name>
    <dbReference type="NCBI Taxonomy" id="4155"/>
    <lineage>
        <taxon>Eukaryota</taxon>
        <taxon>Viridiplantae</taxon>
        <taxon>Streptophyta</taxon>
        <taxon>Embryophyta</taxon>
        <taxon>Tracheophyta</taxon>
        <taxon>Spermatophyta</taxon>
        <taxon>Magnoliopsida</taxon>
        <taxon>eudicotyledons</taxon>
        <taxon>Gunneridae</taxon>
        <taxon>Pentapetalae</taxon>
        <taxon>asterids</taxon>
        <taxon>lamiids</taxon>
        <taxon>Lamiales</taxon>
        <taxon>Phrymaceae</taxon>
        <taxon>Erythranthe</taxon>
    </lineage>
</organism>
<proteinExistence type="inferred from homology"/>
<comment type="catalytic activity">
    <reaction evidence="1">
        <text>[E2 ubiquitin-conjugating enzyme]-S-ubiquitinyl-L-cysteine + [acceptor protein]-L-lysine = [E2 ubiquitin-conjugating enzyme]-L-cysteine + [acceptor protein]-N(6)-ubiquitinyl-L-lysine.</text>
        <dbReference type="EC" id="2.3.2.31"/>
    </reaction>
</comment>
<evidence type="ECO:0000256" key="1">
    <source>
        <dbReference type="ARBA" id="ARBA00001798"/>
    </source>
</evidence>
<keyword evidence="12" id="KW-0862">Zinc</keyword>
<keyword evidence="11" id="KW-0833">Ubl conjugation pathway</keyword>
<comment type="similarity">
    <text evidence="5">Belongs to the RBR family. Ariadne subfamily.</text>
</comment>
<keyword evidence="18" id="KW-1185">Reference proteome</keyword>
<keyword evidence="10 13" id="KW-0863">Zinc-finger</keyword>
<dbReference type="AlphaFoldDB" id="A0A022RDG7"/>
<dbReference type="PhylomeDB" id="A0A022RDG7"/>
<dbReference type="FunFam" id="3.30.40.10:FF:000019">
    <property type="entry name" value="RBR-type E3 ubiquitin transferase"/>
    <property type="match status" value="1"/>
</dbReference>
<dbReference type="eggNOG" id="KOG1815">
    <property type="taxonomic scope" value="Eukaryota"/>
</dbReference>
<reference evidence="17 18" key="1">
    <citation type="journal article" date="2013" name="Proc. Natl. Acad. Sci. U.S.A.">
        <title>Fine-scale variation in meiotic recombination in Mimulus inferred from population shotgun sequencing.</title>
        <authorList>
            <person name="Hellsten U."/>
            <person name="Wright K.M."/>
            <person name="Jenkins J."/>
            <person name="Shu S."/>
            <person name="Yuan Y."/>
            <person name="Wessler S.R."/>
            <person name="Schmutz J."/>
            <person name="Willis J.H."/>
            <person name="Rokhsar D.S."/>
        </authorList>
    </citation>
    <scope>NUCLEOTIDE SEQUENCE [LARGE SCALE GENOMIC DNA]</scope>
    <source>
        <strain evidence="18">cv. DUN x IM62</strain>
    </source>
</reference>
<evidence type="ECO:0000256" key="2">
    <source>
        <dbReference type="ARBA" id="ARBA00001947"/>
    </source>
</evidence>
<dbReference type="GO" id="GO:0000151">
    <property type="term" value="C:ubiquitin ligase complex"/>
    <property type="evidence" value="ECO:0000318"/>
    <property type="project" value="GO_Central"/>
</dbReference>
<evidence type="ECO:0000256" key="14">
    <source>
        <dbReference type="SAM" id="MobiDB-lite"/>
    </source>
</evidence>
<dbReference type="InterPro" id="IPR013083">
    <property type="entry name" value="Znf_RING/FYVE/PHD"/>
</dbReference>
<accession>A0A022RDG7</accession>
<evidence type="ECO:0000259" key="15">
    <source>
        <dbReference type="PROSITE" id="PS50089"/>
    </source>
</evidence>
<name>A0A022RDG7_ERYGU</name>
<dbReference type="PROSITE" id="PS00518">
    <property type="entry name" value="ZF_RING_1"/>
    <property type="match status" value="1"/>
</dbReference>
<comment type="cofactor">
    <cofactor evidence="2">
        <name>Zn(2+)</name>
        <dbReference type="ChEBI" id="CHEBI:29105"/>
    </cofactor>
</comment>
<dbReference type="InterPro" id="IPR031127">
    <property type="entry name" value="E3_UB_ligase_RBR"/>
</dbReference>
<evidence type="ECO:0000256" key="6">
    <source>
        <dbReference type="ARBA" id="ARBA00012251"/>
    </source>
</evidence>
<keyword evidence="9" id="KW-0677">Repeat</keyword>
<dbReference type="CDD" id="cd20336">
    <property type="entry name" value="Rcat_RBR"/>
    <property type="match status" value="1"/>
</dbReference>
<dbReference type="Pfam" id="PF21235">
    <property type="entry name" value="UBA_ARI1"/>
    <property type="match status" value="1"/>
</dbReference>
<dbReference type="InterPro" id="IPR054694">
    <property type="entry name" value="Parkin-like_IBR"/>
</dbReference>
<dbReference type="GO" id="GO:0005737">
    <property type="term" value="C:cytoplasm"/>
    <property type="evidence" value="ECO:0000318"/>
    <property type="project" value="GO_Central"/>
</dbReference>
<evidence type="ECO:0000256" key="7">
    <source>
        <dbReference type="ARBA" id="ARBA00022679"/>
    </source>
</evidence>
<dbReference type="InterPro" id="IPR001841">
    <property type="entry name" value="Znf_RING"/>
</dbReference>
<dbReference type="PROSITE" id="PS51873">
    <property type="entry name" value="TRIAD"/>
    <property type="match status" value="1"/>
</dbReference>
<keyword evidence="7" id="KW-0808">Transferase</keyword>
<dbReference type="SMART" id="SM00647">
    <property type="entry name" value="IBR"/>
    <property type="match status" value="2"/>
</dbReference>
<evidence type="ECO:0000256" key="9">
    <source>
        <dbReference type="ARBA" id="ARBA00022737"/>
    </source>
</evidence>
<comment type="function">
    <text evidence="3">Might act as an E3 ubiquitin-protein ligase, or as part of E3 complex, which accepts ubiquitin from specific E2 ubiquitin-conjugating enzymes and then transfers it to substrates.</text>
</comment>
<evidence type="ECO:0000256" key="8">
    <source>
        <dbReference type="ARBA" id="ARBA00022723"/>
    </source>
</evidence>
<evidence type="ECO:0000256" key="3">
    <source>
        <dbReference type="ARBA" id="ARBA00003976"/>
    </source>
</evidence>
<gene>
    <name evidence="17" type="ORF">MIMGU_mgv1a017950mg</name>
</gene>
<dbReference type="Gene3D" id="1.20.120.1750">
    <property type="match status" value="1"/>
</dbReference>
<dbReference type="Proteomes" id="UP000030748">
    <property type="component" value="Unassembled WGS sequence"/>
</dbReference>
<protein>
    <recommendedName>
        <fullName evidence="6">RBR-type E3 ubiquitin transferase</fullName>
        <ecNumber evidence="6">2.3.2.31</ecNumber>
    </recommendedName>
</protein>
<dbReference type="SUPFAM" id="SSF57850">
    <property type="entry name" value="RING/U-box"/>
    <property type="match status" value="3"/>
</dbReference>
<keyword evidence="8" id="KW-0479">Metal-binding</keyword>
<dbReference type="UniPathway" id="UPA00143"/>
<evidence type="ECO:0000256" key="13">
    <source>
        <dbReference type="PROSITE-ProRule" id="PRU00175"/>
    </source>
</evidence>
<evidence type="ECO:0000256" key="12">
    <source>
        <dbReference type="ARBA" id="ARBA00022833"/>
    </source>
</evidence>
<dbReference type="GO" id="GO:0008270">
    <property type="term" value="F:zinc ion binding"/>
    <property type="evidence" value="ECO:0007669"/>
    <property type="project" value="UniProtKB-KW"/>
</dbReference>
<evidence type="ECO:0000259" key="16">
    <source>
        <dbReference type="PROSITE" id="PS51873"/>
    </source>
</evidence>
<dbReference type="InterPro" id="IPR018957">
    <property type="entry name" value="Znf_C3HC4_RING-type"/>
</dbReference>
<dbReference type="PANTHER" id="PTHR11685">
    <property type="entry name" value="RBR FAMILY RING FINGER AND IBR DOMAIN-CONTAINING"/>
    <property type="match status" value="1"/>
</dbReference>
<dbReference type="InterPro" id="IPR017907">
    <property type="entry name" value="Znf_RING_CS"/>
</dbReference>
<feature type="domain" description="RING-type" evidence="15">
    <location>
        <begin position="88"/>
        <end position="137"/>
    </location>
</feature>
<dbReference type="EMBL" id="KI630509">
    <property type="protein sequence ID" value="EYU38084.1"/>
    <property type="molecule type" value="Genomic_DNA"/>
</dbReference>
<dbReference type="GO" id="GO:0031624">
    <property type="term" value="F:ubiquitin conjugating enzyme binding"/>
    <property type="evidence" value="ECO:0000318"/>
    <property type="project" value="GO_Central"/>
</dbReference>
<feature type="domain" description="RING-type" evidence="16">
    <location>
        <begin position="84"/>
        <end position="290"/>
    </location>
</feature>
<evidence type="ECO:0000256" key="4">
    <source>
        <dbReference type="ARBA" id="ARBA00004906"/>
    </source>
</evidence>
<dbReference type="GO" id="GO:0006511">
    <property type="term" value="P:ubiquitin-dependent protein catabolic process"/>
    <property type="evidence" value="ECO:0000318"/>
    <property type="project" value="GO_Central"/>
</dbReference>
<evidence type="ECO:0000256" key="11">
    <source>
        <dbReference type="ARBA" id="ARBA00022786"/>
    </source>
</evidence>
<feature type="compositionally biased region" description="Polar residues" evidence="14">
    <location>
        <begin position="482"/>
        <end position="492"/>
    </location>
</feature>
<dbReference type="Pfam" id="PF22605">
    <property type="entry name" value="IBR_2"/>
    <property type="match status" value="1"/>
</dbReference>
<dbReference type="PROSITE" id="PS50089">
    <property type="entry name" value="ZF_RING_2"/>
    <property type="match status" value="1"/>
</dbReference>
<evidence type="ECO:0000256" key="5">
    <source>
        <dbReference type="ARBA" id="ARBA00005884"/>
    </source>
</evidence>
<dbReference type="Gene3D" id="3.30.40.10">
    <property type="entry name" value="Zinc/RING finger domain, C3HC4 (zinc finger)"/>
    <property type="match status" value="1"/>
</dbReference>
<dbReference type="CDD" id="cd20346">
    <property type="entry name" value="BRcat_RBR_ANKIB1"/>
    <property type="match status" value="1"/>
</dbReference>
<dbReference type="STRING" id="4155.A0A022RDG7"/>
<sequence length="515" mass="59705">MEYSDGDFFYKPPFAIVDETRIRQLQDKDISEVCTLLSVSRSLACTMLRRNNWSKNTVFDEWFADEKKVRWSLGLLQKRKPLKLYNQCKICFKSFKVESMLSGPCGHPFCINCWKSYIAASIDNGPGCLGLRCPEPRCKADPGLELIDSLASDCNKDKYYKYLLGSYVEGCWNLKWCPGPGCDLAVQVKYKELKSYDVTCDCSYEFCWNCTEERHYPVDCRIVDKWTKRNTSKENNTRWIQAFCKPCPGCKRNIERNEGCSHMICPCGHEFCWVCLRPSIETHTYCNANETRKDEWRTLESARENLKRYARHYECWAWNHKSRESALDSLRLARKNCEPPFAIEALERIVESRRVVKWSYAYGYYLPLTEKRRVVYLRSLQLEAEGALERLQYYADSKIEQYANDDLPSDELTDFRAGLVDMTNLTKNKIEKLVRALENDLREAGAETSTFSGGIRITENKGNNCKYMQNETVTLRPESTGGEPTTQQNHSLPENPRLTGITHISVSLSHKTPIY</sequence>
<evidence type="ECO:0000256" key="10">
    <source>
        <dbReference type="ARBA" id="ARBA00022771"/>
    </source>
</evidence>
<dbReference type="EC" id="2.3.2.31" evidence="6"/>